<dbReference type="Ensembl" id="ENSSORT00005053991.1">
    <property type="protein sequence ID" value="ENSSORP00005052739.1"/>
    <property type="gene ID" value="ENSSORG00005023767.1"/>
</dbReference>
<dbReference type="Pfam" id="PF00059">
    <property type="entry name" value="Lectin_C"/>
    <property type="match status" value="1"/>
</dbReference>
<dbReference type="PANTHER" id="PTHR22803">
    <property type="entry name" value="MANNOSE, PHOSPHOLIPASE, LECTIN RECEPTOR RELATED"/>
    <property type="match status" value="1"/>
</dbReference>
<keyword evidence="4" id="KW-1185">Reference proteome</keyword>
<reference evidence="3" key="2">
    <citation type="submission" date="2025-08" db="UniProtKB">
        <authorList>
            <consortium name="Ensembl"/>
        </authorList>
    </citation>
    <scope>IDENTIFICATION</scope>
</reference>
<dbReference type="PROSITE" id="PS00615">
    <property type="entry name" value="C_TYPE_LECTIN_1"/>
    <property type="match status" value="1"/>
</dbReference>
<dbReference type="AlphaFoldDB" id="A0A673CHG6"/>
<evidence type="ECO:0000313" key="4">
    <source>
        <dbReference type="Proteomes" id="UP000472271"/>
    </source>
</evidence>
<dbReference type="Proteomes" id="UP000472271">
    <property type="component" value="Chromosome 9"/>
</dbReference>
<dbReference type="InterPro" id="IPR001304">
    <property type="entry name" value="C-type_lectin-like"/>
</dbReference>
<reference evidence="3" key="1">
    <citation type="submission" date="2019-06" db="EMBL/GenBank/DDBJ databases">
        <authorList>
            <consortium name="Wellcome Sanger Institute Data Sharing"/>
        </authorList>
    </citation>
    <scope>NUCLEOTIDE SEQUENCE [LARGE SCALE GENOMIC DNA]</scope>
</reference>
<evidence type="ECO:0000313" key="3">
    <source>
        <dbReference type="Ensembl" id="ENSSORP00005052739.1"/>
    </source>
</evidence>
<dbReference type="SMART" id="SM00034">
    <property type="entry name" value="CLECT"/>
    <property type="match status" value="1"/>
</dbReference>
<reference evidence="3" key="3">
    <citation type="submission" date="2025-09" db="UniProtKB">
        <authorList>
            <consortium name="Ensembl"/>
        </authorList>
    </citation>
    <scope>IDENTIFICATION</scope>
</reference>
<proteinExistence type="predicted"/>
<organism evidence="3 4">
    <name type="scientific">Sphaeramia orbicularis</name>
    <name type="common">orbiculate cardinalfish</name>
    <dbReference type="NCBI Taxonomy" id="375764"/>
    <lineage>
        <taxon>Eukaryota</taxon>
        <taxon>Metazoa</taxon>
        <taxon>Chordata</taxon>
        <taxon>Craniata</taxon>
        <taxon>Vertebrata</taxon>
        <taxon>Euteleostomi</taxon>
        <taxon>Actinopterygii</taxon>
        <taxon>Neopterygii</taxon>
        <taxon>Teleostei</taxon>
        <taxon>Neoteleostei</taxon>
        <taxon>Acanthomorphata</taxon>
        <taxon>Gobiaria</taxon>
        <taxon>Kurtiformes</taxon>
        <taxon>Apogonoidei</taxon>
        <taxon>Apogonidae</taxon>
        <taxon>Apogoninae</taxon>
        <taxon>Sphaeramia</taxon>
    </lineage>
</organism>
<evidence type="ECO:0000259" key="2">
    <source>
        <dbReference type="PROSITE" id="PS50041"/>
    </source>
</evidence>
<feature type="domain" description="C-type lectin" evidence="2">
    <location>
        <begin position="67"/>
        <end position="196"/>
    </location>
</feature>
<dbReference type="InterPro" id="IPR050111">
    <property type="entry name" value="C-type_lectin/snaclec_domain"/>
</dbReference>
<accession>A0A673CHG6</accession>
<dbReference type="SUPFAM" id="SSF56436">
    <property type="entry name" value="C-type lectin-like"/>
    <property type="match status" value="1"/>
</dbReference>
<dbReference type="InterPro" id="IPR016187">
    <property type="entry name" value="CTDL_fold"/>
</dbReference>
<protein>
    <submittedName>
        <fullName evidence="3">Asialoglycoprotein receptor-like 1</fullName>
    </submittedName>
</protein>
<dbReference type="InterPro" id="IPR016186">
    <property type="entry name" value="C-type_lectin-like/link_sf"/>
</dbReference>
<dbReference type="PROSITE" id="PS50041">
    <property type="entry name" value="C_TYPE_LECTIN_2"/>
    <property type="match status" value="1"/>
</dbReference>
<dbReference type="InterPro" id="IPR018378">
    <property type="entry name" value="C-type_lectin_CS"/>
</dbReference>
<evidence type="ECO:0000256" key="1">
    <source>
        <dbReference type="ARBA" id="ARBA00023157"/>
    </source>
</evidence>
<sequence length="199" mass="23528">QFSIFTLYFDCTTLDCFSLKMRSLQSEVNTEFFIIIKIIVDSSFFKLISCVLIFVKPDRCREGWSSFQNSCYLLSNAVLTWKQAETQCQTLGGHLLVLNDVHELVNNMQIKTFFFKNKPKKKECFWIGLVERQHEGHWSWVDGTDFSSTFWDEGQPDNWDYRENGEDCGQLHGSEKRKRKMWNDADCFLQYRYICEAKA</sequence>
<name>A0A673CHG6_9TELE</name>
<dbReference type="Gene3D" id="3.10.100.10">
    <property type="entry name" value="Mannose-Binding Protein A, subunit A"/>
    <property type="match status" value="1"/>
</dbReference>
<keyword evidence="1" id="KW-1015">Disulfide bond</keyword>